<feature type="region of interest" description="Disordered" evidence="2">
    <location>
        <begin position="343"/>
        <end position="413"/>
    </location>
</feature>
<feature type="compositionally biased region" description="Basic and acidic residues" evidence="2">
    <location>
        <begin position="39"/>
        <end position="63"/>
    </location>
</feature>
<feature type="domain" description="Vps72/YL1 C-terminal" evidence="3">
    <location>
        <begin position="310"/>
        <end position="339"/>
    </location>
</feature>
<dbReference type="EMBL" id="CM000607">
    <property type="protein sequence ID" value="EEC50302.1"/>
    <property type="molecule type" value="Genomic_DNA"/>
</dbReference>
<feature type="compositionally biased region" description="Acidic residues" evidence="2">
    <location>
        <begin position="64"/>
        <end position="73"/>
    </location>
</feature>
<evidence type="ECO:0000313" key="5">
    <source>
        <dbReference type="Proteomes" id="UP000000759"/>
    </source>
</evidence>
<dbReference type="InParanoid" id="B7FUQ2"/>
<comment type="similarity">
    <text evidence="1">Belongs to the VPS72/YL1 family.</text>
</comment>
<feature type="region of interest" description="Disordered" evidence="2">
    <location>
        <begin position="181"/>
        <end position="218"/>
    </location>
</feature>
<dbReference type="GO" id="GO:0005634">
    <property type="term" value="C:nucleus"/>
    <property type="evidence" value="ECO:0007669"/>
    <property type="project" value="TreeGrafter"/>
</dbReference>
<feature type="region of interest" description="Disordered" evidence="2">
    <location>
        <begin position="432"/>
        <end position="484"/>
    </location>
</feature>
<dbReference type="KEGG" id="pti:PHATRDRAFT_44623"/>
<feature type="compositionally biased region" description="Polar residues" evidence="2">
    <location>
        <begin position="386"/>
        <end position="396"/>
    </location>
</feature>
<name>B7FUQ2_PHATC</name>
<dbReference type="GeneID" id="7198113"/>
<accession>B7FUQ2</accession>
<dbReference type="SMART" id="SM00993">
    <property type="entry name" value="YL1_C"/>
    <property type="match status" value="1"/>
</dbReference>
<dbReference type="RefSeq" id="XP_002178637.1">
    <property type="nucleotide sequence ID" value="XM_002178601.1"/>
</dbReference>
<evidence type="ECO:0000256" key="2">
    <source>
        <dbReference type="SAM" id="MobiDB-lite"/>
    </source>
</evidence>
<feature type="region of interest" description="Disordered" evidence="2">
    <location>
        <begin position="530"/>
        <end position="606"/>
    </location>
</feature>
<dbReference type="PANTHER" id="PTHR13275:SF4">
    <property type="entry name" value="VACUOLAR PROTEIN SORTING-ASSOCIATED PROTEIN 72 HOMOLOG"/>
    <property type="match status" value="1"/>
</dbReference>
<dbReference type="STRING" id="556484.B7FUQ2"/>
<evidence type="ECO:0000313" key="4">
    <source>
        <dbReference type="EMBL" id="EEC50302.1"/>
    </source>
</evidence>
<gene>
    <name evidence="4" type="ORF">PHATRDRAFT_44623</name>
</gene>
<dbReference type="PANTHER" id="PTHR13275">
    <property type="entry name" value="YL-1 PROTEIN TRANSCRIPTION FACTOR-LIKE 1"/>
    <property type="match status" value="1"/>
</dbReference>
<dbReference type="Proteomes" id="UP000000759">
    <property type="component" value="Chromosome 4"/>
</dbReference>
<feature type="region of interest" description="Disordered" evidence="2">
    <location>
        <begin position="39"/>
        <end position="106"/>
    </location>
</feature>
<reference evidence="4 5" key="1">
    <citation type="journal article" date="2008" name="Nature">
        <title>The Phaeodactylum genome reveals the evolutionary history of diatom genomes.</title>
        <authorList>
            <person name="Bowler C."/>
            <person name="Allen A.E."/>
            <person name="Badger J.H."/>
            <person name="Grimwood J."/>
            <person name="Jabbari K."/>
            <person name="Kuo A."/>
            <person name="Maheswari U."/>
            <person name="Martens C."/>
            <person name="Maumus F."/>
            <person name="Otillar R.P."/>
            <person name="Rayko E."/>
            <person name="Salamov A."/>
            <person name="Vandepoele K."/>
            <person name="Beszteri B."/>
            <person name="Gruber A."/>
            <person name="Heijde M."/>
            <person name="Katinka M."/>
            <person name="Mock T."/>
            <person name="Valentin K."/>
            <person name="Verret F."/>
            <person name="Berges J.A."/>
            <person name="Brownlee C."/>
            <person name="Cadoret J.P."/>
            <person name="Chiovitti A."/>
            <person name="Choi C.J."/>
            <person name="Coesel S."/>
            <person name="De Martino A."/>
            <person name="Detter J.C."/>
            <person name="Durkin C."/>
            <person name="Falciatore A."/>
            <person name="Fournet J."/>
            <person name="Haruta M."/>
            <person name="Huysman M.J."/>
            <person name="Jenkins B.D."/>
            <person name="Jiroutova K."/>
            <person name="Jorgensen R.E."/>
            <person name="Joubert Y."/>
            <person name="Kaplan A."/>
            <person name="Kroger N."/>
            <person name="Kroth P.G."/>
            <person name="La Roche J."/>
            <person name="Lindquist E."/>
            <person name="Lommer M."/>
            <person name="Martin-Jezequel V."/>
            <person name="Lopez P.J."/>
            <person name="Lucas S."/>
            <person name="Mangogna M."/>
            <person name="McGinnis K."/>
            <person name="Medlin L.K."/>
            <person name="Montsant A."/>
            <person name="Oudot-Le Secq M.P."/>
            <person name="Napoli C."/>
            <person name="Obornik M."/>
            <person name="Parker M.S."/>
            <person name="Petit J.L."/>
            <person name="Porcel B.M."/>
            <person name="Poulsen N."/>
            <person name="Robison M."/>
            <person name="Rychlewski L."/>
            <person name="Rynearson T.A."/>
            <person name="Schmutz J."/>
            <person name="Shapiro H."/>
            <person name="Siaut M."/>
            <person name="Stanley M."/>
            <person name="Sussman M.R."/>
            <person name="Taylor A.R."/>
            <person name="Vardi A."/>
            <person name="von Dassow P."/>
            <person name="Vyverman W."/>
            <person name="Willis A."/>
            <person name="Wyrwicz L.S."/>
            <person name="Rokhsar D.S."/>
            <person name="Weissenbach J."/>
            <person name="Armbrust E.V."/>
            <person name="Green B.R."/>
            <person name="Van de Peer Y."/>
            <person name="Grigoriev I.V."/>
        </authorList>
    </citation>
    <scope>NUCLEOTIDE SEQUENCE [LARGE SCALE GENOMIC DNA]</scope>
    <source>
        <strain evidence="4 5">CCAP 1055/1</strain>
    </source>
</reference>
<dbReference type="Pfam" id="PF08265">
    <property type="entry name" value="YL1_C"/>
    <property type="match status" value="1"/>
</dbReference>
<sequence>MSAVSSTRERRATAGKRMSALVGQALDDDAAFWNHDTWADEHDASGNESFRESDEDSTARVDAFDSDFDDSESDHEQQEQAAGAEEERELQKTERGNKKRKLFGAGQYADIAKAGRDRMPKKKKVGNRVVGDGVNAGIVLNVPNALPRGPAQYFVAGVSKPIPPTTISSLQAKQSAVLGIRPRRAGRPSSRFRTSRGDSAPSMTINGKPDGSKKRQPKHNFTQEELLLEAALETEPENHRWLLSRQRIQDQQDRDAGPNDRSHRRGGRVIESYVSRRGAPNTITFPEMDYVPEILTQSSSAMLERLRIPTFCVVTGERAKYKDPLTGLEYSNAAAFKELRRRHASGELKPQSSKPKTKKTLSKAISTKANVGKVAKPIPCGDGVSTGASNASSEHGQNGEGSVPAKPADSRNTLTERASKLKRAATVTLYGTSPISSELDTAEREQPEEPHLSTTPPTDKSLPFSDDSKTPSLPASIAPRTNIKLLTKGGDADASTEIREPLKSPKIVSFHVLSASKSSAFASQNHTISTAINSPTRSATSPPSAPHTTSSARGSPDISGHRRASPRRRKPSSKLLETEYTPLAIPNSSSGEEVDKSSIPFETNAL</sequence>
<feature type="compositionally biased region" description="Low complexity" evidence="2">
    <location>
        <begin position="534"/>
        <end position="553"/>
    </location>
</feature>
<dbReference type="InterPro" id="IPR046757">
    <property type="entry name" value="YL1_N"/>
</dbReference>
<dbReference type="OrthoDB" id="49520at2759"/>
<dbReference type="PaxDb" id="2850-Phatr44623"/>
<evidence type="ECO:0000256" key="1">
    <source>
        <dbReference type="ARBA" id="ARBA00006832"/>
    </source>
</evidence>
<organism evidence="4 5">
    <name type="scientific">Phaeodactylum tricornutum (strain CCAP 1055/1)</name>
    <dbReference type="NCBI Taxonomy" id="556484"/>
    <lineage>
        <taxon>Eukaryota</taxon>
        <taxon>Sar</taxon>
        <taxon>Stramenopiles</taxon>
        <taxon>Ochrophyta</taxon>
        <taxon>Bacillariophyta</taxon>
        <taxon>Bacillariophyceae</taxon>
        <taxon>Bacillariophycidae</taxon>
        <taxon>Naviculales</taxon>
        <taxon>Phaeodactylaceae</taxon>
        <taxon>Phaeodactylum</taxon>
    </lineage>
</organism>
<keyword evidence="5" id="KW-1185">Reference proteome</keyword>
<dbReference type="InterPro" id="IPR013272">
    <property type="entry name" value="Vps72/YL1_C"/>
</dbReference>
<feature type="compositionally biased region" description="Basic residues" evidence="2">
    <location>
        <begin position="561"/>
        <end position="572"/>
    </location>
</feature>
<dbReference type="eggNOG" id="ENOG502RRBS">
    <property type="taxonomic scope" value="Eukaryota"/>
</dbReference>
<protein>
    <recommendedName>
        <fullName evidence="3">Vps72/YL1 C-terminal domain-containing protein</fullName>
    </recommendedName>
</protein>
<evidence type="ECO:0000259" key="3">
    <source>
        <dbReference type="SMART" id="SM00993"/>
    </source>
</evidence>
<dbReference type="AlphaFoldDB" id="B7FUQ2"/>
<proteinExistence type="inferred from homology"/>
<dbReference type="Pfam" id="PF05764">
    <property type="entry name" value="YL1"/>
    <property type="match status" value="1"/>
</dbReference>
<reference evidence="5" key="2">
    <citation type="submission" date="2008-08" db="EMBL/GenBank/DDBJ databases">
        <authorList>
            <consortium name="Diatom Consortium"/>
            <person name="Grigoriev I."/>
            <person name="Grimwood J."/>
            <person name="Kuo A."/>
            <person name="Otillar R.P."/>
            <person name="Salamov A."/>
            <person name="Detter J.C."/>
            <person name="Lindquist E."/>
            <person name="Shapiro H."/>
            <person name="Lucas S."/>
            <person name="Glavina del Rio T."/>
            <person name="Pitluck S."/>
            <person name="Rokhsar D."/>
            <person name="Bowler C."/>
        </authorList>
    </citation>
    <scope>GENOME REANNOTATION</scope>
    <source>
        <strain evidence="5">CCAP 1055/1</strain>
    </source>
</reference>
<feature type="compositionally biased region" description="Basic and acidic residues" evidence="2">
    <location>
        <begin position="247"/>
        <end position="261"/>
    </location>
</feature>
<feature type="region of interest" description="Disordered" evidence="2">
    <location>
        <begin position="245"/>
        <end position="268"/>
    </location>
</feature>
<dbReference type="HOGENOM" id="CLU_450938_0_0_1"/>
<feature type="compositionally biased region" description="Basic and acidic residues" evidence="2">
    <location>
        <begin position="441"/>
        <end position="451"/>
    </location>
</feature>